<dbReference type="AlphaFoldDB" id="A0A822ZN25"/>
<sequence>MVVGAVEGYEWVARAMDGGGSAK</sequence>
<organism evidence="1 2">
    <name type="scientific">Nelumbo nucifera</name>
    <name type="common">Sacred lotus</name>
    <dbReference type="NCBI Taxonomy" id="4432"/>
    <lineage>
        <taxon>Eukaryota</taxon>
        <taxon>Viridiplantae</taxon>
        <taxon>Streptophyta</taxon>
        <taxon>Embryophyta</taxon>
        <taxon>Tracheophyta</taxon>
        <taxon>Spermatophyta</taxon>
        <taxon>Magnoliopsida</taxon>
        <taxon>Proteales</taxon>
        <taxon>Nelumbonaceae</taxon>
        <taxon>Nelumbo</taxon>
    </lineage>
</organism>
<dbReference type="Proteomes" id="UP000607653">
    <property type="component" value="Unassembled WGS sequence"/>
</dbReference>
<proteinExistence type="predicted"/>
<dbReference type="EMBL" id="DUZY01000007">
    <property type="protein sequence ID" value="DAD45880.1"/>
    <property type="molecule type" value="Genomic_DNA"/>
</dbReference>
<protein>
    <submittedName>
        <fullName evidence="1">Uncharacterized protein</fullName>
    </submittedName>
</protein>
<gene>
    <name evidence="1" type="ORF">HUJ06_004110</name>
</gene>
<evidence type="ECO:0000313" key="2">
    <source>
        <dbReference type="Proteomes" id="UP000607653"/>
    </source>
</evidence>
<comment type="caution">
    <text evidence="1">The sequence shown here is derived from an EMBL/GenBank/DDBJ whole genome shotgun (WGS) entry which is preliminary data.</text>
</comment>
<name>A0A822ZN25_NELNU</name>
<reference evidence="1 2" key="1">
    <citation type="journal article" date="2020" name="Mol. Biol. Evol.">
        <title>Distinct Expression and Methylation Patterns for Genes with Different Fates following a Single Whole-Genome Duplication in Flowering Plants.</title>
        <authorList>
            <person name="Shi T."/>
            <person name="Rahmani R.S."/>
            <person name="Gugger P.F."/>
            <person name="Wang M."/>
            <person name="Li H."/>
            <person name="Zhang Y."/>
            <person name="Li Z."/>
            <person name="Wang Q."/>
            <person name="Van de Peer Y."/>
            <person name="Marchal K."/>
            <person name="Chen J."/>
        </authorList>
    </citation>
    <scope>NUCLEOTIDE SEQUENCE [LARGE SCALE GENOMIC DNA]</scope>
    <source>
        <tissue evidence="1">Leaf</tissue>
    </source>
</reference>
<accession>A0A822ZN25</accession>
<keyword evidence="2" id="KW-1185">Reference proteome</keyword>
<evidence type="ECO:0000313" key="1">
    <source>
        <dbReference type="EMBL" id="DAD45880.1"/>
    </source>
</evidence>